<accession>A0A2X2V0G7</accession>
<proteinExistence type="predicted"/>
<sequence>MSLRLVKLILYSLLGFTLKVQQYPFADIELTAKTKKTPFDGFAK</sequence>
<gene>
    <name evidence="1" type="ORF">NCTC11545_02481</name>
</gene>
<evidence type="ECO:0000313" key="1">
    <source>
        <dbReference type="EMBL" id="SQA95260.1"/>
    </source>
</evidence>
<dbReference type="Proteomes" id="UP000250169">
    <property type="component" value="Unassembled WGS sequence"/>
</dbReference>
<name>A0A2X2V0G7_CAPOC</name>
<dbReference type="AlphaFoldDB" id="A0A2X2V0G7"/>
<protein>
    <submittedName>
        <fullName evidence="1">Uncharacterized protein</fullName>
    </submittedName>
</protein>
<organism evidence="1 2">
    <name type="scientific">Capnocytophaga ochracea</name>
    <dbReference type="NCBI Taxonomy" id="1018"/>
    <lineage>
        <taxon>Bacteria</taxon>
        <taxon>Pseudomonadati</taxon>
        <taxon>Bacteroidota</taxon>
        <taxon>Flavobacteriia</taxon>
        <taxon>Flavobacteriales</taxon>
        <taxon>Flavobacteriaceae</taxon>
        <taxon>Capnocytophaga</taxon>
    </lineage>
</organism>
<reference evidence="1 2" key="1">
    <citation type="submission" date="2018-06" db="EMBL/GenBank/DDBJ databases">
        <authorList>
            <consortium name="Pathogen Informatics"/>
            <person name="Doyle S."/>
        </authorList>
    </citation>
    <scope>NUCLEOTIDE SEQUENCE [LARGE SCALE GENOMIC DNA]</scope>
    <source>
        <strain evidence="1 2">NCTC11545</strain>
    </source>
</reference>
<dbReference type="EMBL" id="UAVS01000011">
    <property type="protein sequence ID" value="SQA95260.1"/>
    <property type="molecule type" value="Genomic_DNA"/>
</dbReference>
<evidence type="ECO:0000313" key="2">
    <source>
        <dbReference type="Proteomes" id="UP000250169"/>
    </source>
</evidence>